<dbReference type="OrthoDB" id="5061070at2759"/>
<dbReference type="InterPro" id="IPR003130">
    <property type="entry name" value="GED"/>
</dbReference>
<keyword evidence="16" id="KW-1185">Reference proteome</keyword>
<dbReference type="AlphaFoldDB" id="A0A168SEP7"/>
<proteinExistence type="inferred from homology"/>
<dbReference type="GO" id="GO:0005829">
    <property type="term" value="C:cytosol"/>
    <property type="evidence" value="ECO:0007669"/>
    <property type="project" value="UniProtKB-ARBA"/>
</dbReference>
<dbReference type="GO" id="GO:0030001">
    <property type="term" value="P:metal ion transport"/>
    <property type="evidence" value="ECO:0007669"/>
    <property type="project" value="UniProtKB-ARBA"/>
</dbReference>
<dbReference type="STRING" id="4829.A0A168SEP7"/>
<protein>
    <recommendedName>
        <fullName evidence="2">dynamin GTPase</fullName>
        <ecNumber evidence="2">3.6.5.5</ecNumber>
    </recommendedName>
</protein>
<dbReference type="EC" id="3.6.5.5" evidence="2"/>
<dbReference type="InterPro" id="IPR001401">
    <property type="entry name" value="Dynamin_GTPase"/>
</dbReference>
<dbReference type="GO" id="GO:0016559">
    <property type="term" value="P:peroxisome fission"/>
    <property type="evidence" value="ECO:0007669"/>
    <property type="project" value="TreeGrafter"/>
</dbReference>
<dbReference type="GO" id="GO:0006897">
    <property type="term" value="P:endocytosis"/>
    <property type="evidence" value="ECO:0007669"/>
    <property type="project" value="TreeGrafter"/>
</dbReference>
<dbReference type="GO" id="GO:0048312">
    <property type="term" value="P:intracellular distribution of mitochondria"/>
    <property type="evidence" value="ECO:0007669"/>
    <property type="project" value="TreeGrafter"/>
</dbReference>
<dbReference type="FunFam" id="3.40.50.300:FF:000383">
    <property type="entry name" value="Dynamin-like gtpase dnm1"/>
    <property type="match status" value="1"/>
</dbReference>
<feature type="domain" description="GED" evidence="13">
    <location>
        <begin position="653"/>
        <end position="740"/>
    </location>
</feature>
<feature type="compositionally biased region" description="Basic residues" evidence="12">
    <location>
        <begin position="509"/>
        <end position="526"/>
    </location>
</feature>
<evidence type="ECO:0000256" key="8">
    <source>
        <dbReference type="ARBA" id="ARBA00023134"/>
    </source>
</evidence>
<dbReference type="PROSITE" id="PS51388">
    <property type="entry name" value="GED"/>
    <property type="match status" value="1"/>
</dbReference>
<keyword evidence="7" id="KW-0496">Mitochondrion</keyword>
<evidence type="ECO:0000256" key="1">
    <source>
        <dbReference type="ARBA" id="ARBA00004450"/>
    </source>
</evidence>
<dbReference type="GO" id="GO:0005741">
    <property type="term" value="C:mitochondrial outer membrane"/>
    <property type="evidence" value="ECO:0007669"/>
    <property type="project" value="UniProtKB-SubCell"/>
</dbReference>
<evidence type="ECO:0000313" key="15">
    <source>
        <dbReference type="EMBL" id="SAM08327.1"/>
    </source>
</evidence>
<dbReference type="Gene3D" id="1.20.120.1240">
    <property type="entry name" value="Dynamin, middle domain"/>
    <property type="match status" value="1"/>
</dbReference>
<name>A0A168SEP7_ABSGL</name>
<evidence type="ECO:0000259" key="14">
    <source>
        <dbReference type="PROSITE" id="PS51718"/>
    </source>
</evidence>
<evidence type="ECO:0000256" key="12">
    <source>
        <dbReference type="SAM" id="MobiDB-lite"/>
    </source>
</evidence>
<dbReference type="FunFam" id="1.20.120.1240:FF:000002">
    <property type="entry name" value="Dynamin-1-like protein isoform 1"/>
    <property type="match status" value="1"/>
</dbReference>
<organism evidence="15">
    <name type="scientific">Absidia glauca</name>
    <name type="common">Pin mould</name>
    <dbReference type="NCBI Taxonomy" id="4829"/>
    <lineage>
        <taxon>Eukaryota</taxon>
        <taxon>Fungi</taxon>
        <taxon>Fungi incertae sedis</taxon>
        <taxon>Mucoromycota</taxon>
        <taxon>Mucoromycotina</taxon>
        <taxon>Mucoromycetes</taxon>
        <taxon>Mucorales</taxon>
        <taxon>Cunninghamellaceae</taxon>
        <taxon>Absidia</taxon>
    </lineage>
</organism>
<dbReference type="Pfam" id="PF01031">
    <property type="entry name" value="Dynamin_M"/>
    <property type="match status" value="1"/>
</dbReference>
<dbReference type="SMART" id="SM00302">
    <property type="entry name" value="GED"/>
    <property type="match status" value="1"/>
</dbReference>
<dbReference type="PANTHER" id="PTHR11566:SF235">
    <property type="entry name" value="DYNAMIN-RELATED PROTEIN DNM1"/>
    <property type="match status" value="1"/>
</dbReference>
<dbReference type="GO" id="GO:0000266">
    <property type="term" value="P:mitochondrial fission"/>
    <property type="evidence" value="ECO:0007669"/>
    <property type="project" value="UniProtKB-ARBA"/>
</dbReference>
<evidence type="ECO:0000256" key="3">
    <source>
        <dbReference type="ARBA" id="ARBA00022553"/>
    </source>
</evidence>
<evidence type="ECO:0000256" key="10">
    <source>
        <dbReference type="ARBA" id="ARBA00048040"/>
    </source>
</evidence>
<dbReference type="InParanoid" id="A0A168SEP7"/>
<gene>
    <name evidence="15" type="primary">ABSGL_13990.1 scaffold 14385</name>
</gene>
<keyword evidence="9" id="KW-0472">Membrane</keyword>
<dbReference type="SUPFAM" id="SSF52540">
    <property type="entry name" value="P-loop containing nucleoside triphosphate hydrolases"/>
    <property type="match status" value="1"/>
</dbReference>
<evidence type="ECO:0000256" key="6">
    <source>
        <dbReference type="ARBA" id="ARBA00022801"/>
    </source>
</evidence>
<dbReference type="Pfam" id="PF02212">
    <property type="entry name" value="GED"/>
    <property type="match status" value="1"/>
</dbReference>
<keyword evidence="3" id="KW-0597">Phosphoprotein</keyword>
<dbReference type="EMBL" id="LT554895">
    <property type="protein sequence ID" value="SAM08327.1"/>
    <property type="molecule type" value="Genomic_DNA"/>
</dbReference>
<dbReference type="GO" id="GO:0005525">
    <property type="term" value="F:GTP binding"/>
    <property type="evidence" value="ECO:0007669"/>
    <property type="project" value="UniProtKB-KW"/>
</dbReference>
<dbReference type="SMART" id="SM00053">
    <property type="entry name" value="DYNc"/>
    <property type="match status" value="1"/>
</dbReference>
<evidence type="ECO:0000259" key="13">
    <source>
        <dbReference type="PROSITE" id="PS51388"/>
    </source>
</evidence>
<feature type="domain" description="Dynamin-type G" evidence="14">
    <location>
        <begin position="23"/>
        <end position="293"/>
    </location>
</feature>
<dbReference type="PROSITE" id="PS00410">
    <property type="entry name" value="G_DYNAMIN_1"/>
    <property type="match status" value="1"/>
</dbReference>
<dbReference type="GO" id="GO:0042802">
    <property type="term" value="F:identical protein binding"/>
    <property type="evidence" value="ECO:0007669"/>
    <property type="project" value="UniProtKB-ARBA"/>
</dbReference>
<comment type="catalytic activity">
    <reaction evidence="10">
        <text>GTP + H2O = GDP + phosphate + H(+)</text>
        <dbReference type="Rhea" id="RHEA:19669"/>
        <dbReference type="ChEBI" id="CHEBI:15377"/>
        <dbReference type="ChEBI" id="CHEBI:15378"/>
        <dbReference type="ChEBI" id="CHEBI:37565"/>
        <dbReference type="ChEBI" id="CHEBI:43474"/>
        <dbReference type="ChEBI" id="CHEBI:58189"/>
        <dbReference type="EC" id="3.6.5.5"/>
    </reaction>
</comment>
<dbReference type="FunCoup" id="A0A168SEP7">
    <property type="interactions" value="974"/>
</dbReference>
<reference evidence="15" key="1">
    <citation type="submission" date="2016-04" db="EMBL/GenBank/DDBJ databases">
        <authorList>
            <person name="Evans L.H."/>
            <person name="Alamgir A."/>
            <person name="Owens N."/>
            <person name="Weber N.D."/>
            <person name="Virtaneva K."/>
            <person name="Barbian K."/>
            <person name="Babar A."/>
            <person name="Rosenke K."/>
        </authorList>
    </citation>
    <scope>NUCLEOTIDE SEQUENCE [LARGE SCALE GENOMIC DNA]</scope>
    <source>
        <strain evidence="15">CBS 101.48</strain>
    </source>
</reference>
<dbReference type="InterPro" id="IPR020850">
    <property type="entry name" value="GED_dom"/>
</dbReference>
<keyword evidence="5" id="KW-1000">Mitochondrion outer membrane</keyword>
<dbReference type="Gene3D" id="3.40.50.300">
    <property type="entry name" value="P-loop containing nucleotide triphosphate hydrolases"/>
    <property type="match status" value="1"/>
</dbReference>
<evidence type="ECO:0000256" key="7">
    <source>
        <dbReference type="ARBA" id="ARBA00023128"/>
    </source>
</evidence>
<dbReference type="InterPro" id="IPR022812">
    <property type="entry name" value="Dynamin"/>
</dbReference>
<feature type="region of interest" description="Disordered" evidence="12">
    <location>
        <begin position="501"/>
        <end position="610"/>
    </location>
</feature>
<dbReference type="GO" id="GO:0005777">
    <property type="term" value="C:peroxisome"/>
    <property type="evidence" value="ECO:0007669"/>
    <property type="project" value="UniProtKB-ARBA"/>
</dbReference>
<keyword evidence="4 11" id="KW-0547">Nucleotide-binding</keyword>
<dbReference type="InterPro" id="IPR019762">
    <property type="entry name" value="Dynamin_GTPase_CS"/>
</dbReference>
<dbReference type="PRINTS" id="PR00195">
    <property type="entry name" value="DYNAMIN"/>
</dbReference>
<evidence type="ECO:0000256" key="2">
    <source>
        <dbReference type="ARBA" id="ARBA00011980"/>
    </source>
</evidence>
<dbReference type="InterPro" id="IPR030381">
    <property type="entry name" value="G_DYNAMIN_dom"/>
</dbReference>
<comment type="subcellular location">
    <subcellularLocation>
        <location evidence="1">Mitochondrion outer membrane</location>
        <topology evidence="1">Peripheral membrane protein</topology>
    </subcellularLocation>
</comment>
<evidence type="ECO:0000256" key="11">
    <source>
        <dbReference type="RuleBase" id="RU003932"/>
    </source>
</evidence>
<keyword evidence="8 11" id="KW-0342">GTP-binding</keyword>
<evidence type="ECO:0000256" key="9">
    <source>
        <dbReference type="ARBA" id="ARBA00023136"/>
    </source>
</evidence>
<dbReference type="GO" id="GO:0003924">
    <property type="term" value="F:GTPase activity"/>
    <property type="evidence" value="ECO:0007669"/>
    <property type="project" value="InterPro"/>
</dbReference>
<comment type="similarity">
    <text evidence="11">Belongs to the TRAFAC class dynamin-like GTPase superfamily. Dynamin/Fzo/YdjA family.</text>
</comment>
<dbReference type="InterPro" id="IPR045063">
    <property type="entry name" value="Dynamin_N"/>
</dbReference>
<dbReference type="Pfam" id="PF00350">
    <property type="entry name" value="Dynamin_N"/>
    <property type="match status" value="1"/>
</dbReference>
<evidence type="ECO:0000256" key="5">
    <source>
        <dbReference type="ARBA" id="ARBA00022787"/>
    </source>
</evidence>
<dbReference type="CDD" id="cd08771">
    <property type="entry name" value="DLP_1"/>
    <property type="match status" value="1"/>
</dbReference>
<evidence type="ECO:0000256" key="4">
    <source>
        <dbReference type="ARBA" id="ARBA00022741"/>
    </source>
</evidence>
<dbReference type="Proteomes" id="UP000078561">
    <property type="component" value="Unassembled WGS sequence"/>
</dbReference>
<evidence type="ECO:0000313" key="16">
    <source>
        <dbReference type="Proteomes" id="UP000078561"/>
    </source>
</evidence>
<feature type="compositionally biased region" description="Polar residues" evidence="12">
    <location>
        <begin position="528"/>
        <end position="537"/>
    </location>
</feature>
<dbReference type="GO" id="GO:0005874">
    <property type="term" value="C:microtubule"/>
    <property type="evidence" value="ECO:0007669"/>
    <property type="project" value="TreeGrafter"/>
</dbReference>
<dbReference type="InterPro" id="IPR027417">
    <property type="entry name" value="P-loop_NTPase"/>
</dbReference>
<dbReference type="OMA" id="MLEPCKQ"/>
<keyword evidence="6" id="KW-0378">Hydrolase</keyword>
<dbReference type="InterPro" id="IPR000375">
    <property type="entry name" value="Dynamin_stalk"/>
</dbReference>
<sequence>MEDLIQLTNKLQTVVSSISTHETLDLPQIVVVGSQSSGKSSVLETIVQRDFLPRGSGIVTRRPLVLQLITSRRSDATEYGEFLHTQDKKFFDFAEIRREIEGETSRLAGDNKGISRMPIHLRIYSPRVLTLTLVDLPGLTKVPIGDQPNDIEKQIRGLLMDYITKPNSIILAVTPANMDLVNSDSLKLARQVDPEGKRTIGVLTKLDLMDAGTNALDILTGRSYPLKLGFIGIVNRSQQDILTNKPMADALKAENDFFRQHPSYRAIATRCGTQYLAKQLNQILFSHIKDKLPELRTKLSSLVSQTQHELAQYGDPVLTTGTMHRGSLILRLLTKFANDFVAAIDGTSSEMSTKELCGGARIYYIFNNVFGNALIAIPPCANLTNSDIRTAIRNSTGPRPSLFVPEIAFDLLVKPQIKLLETPSLRCVELVYEELMKICHNSGDKELMRYPKLQAKLVEVVAELLRERLGPTSTYVESLIAIERAYINTNHPDFMGAAGAMSSLESESRKKKKHDSSGNTKRRLHRQPSMNSVSSAVRANGAFMIDDDNKSTTTTIDGISSPPRENGQGQHDSFLNYFFGGAGKAERPALNGSPDMPNGLSNHHHHQQQYAPPMSVTTLMETEIEKKMEQVTLQNGNGEETTYPVSDREEIETQLIRTLITNYFNIVRKNIQDLVPKSIMHLLVNHSRESVQNRLVTSLYKRELFDELLQEDEVMAMERSKCKQLLDVYKQAFDIVNTVV</sequence>
<dbReference type="PANTHER" id="PTHR11566">
    <property type="entry name" value="DYNAMIN"/>
    <property type="match status" value="1"/>
</dbReference>
<accession>A0A168SEP7</accession>
<dbReference type="GO" id="GO:0008017">
    <property type="term" value="F:microtubule binding"/>
    <property type="evidence" value="ECO:0007669"/>
    <property type="project" value="TreeGrafter"/>
</dbReference>
<dbReference type="PROSITE" id="PS51718">
    <property type="entry name" value="G_DYNAMIN_2"/>
    <property type="match status" value="1"/>
</dbReference>